<dbReference type="InterPro" id="IPR040381">
    <property type="entry name" value="At4g14450-like"/>
</dbReference>
<keyword evidence="3" id="KW-1185">Reference proteome</keyword>
<organism evidence="2 3">
    <name type="scientific">Deinandra increscens subsp. villosa</name>
    <dbReference type="NCBI Taxonomy" id="3103831"/>
    <lineage>
        <taxon>Eukaryota</taxon>
        <taxon>Viridiplantae</taxon>
        <taxon>Streptophyta</taxon>
        <taxon>Embryophyta</taxon>
        <taxon>Tracheophyta</taxon>
        <taxon>Spermatophyta</taxon>
        <taxon>Magnoliopsida</taxon>
        <taxon>eudicotyledons</taxon>
        <taxon>Gunneridae</taxon>
        <taxon>Pentapetalae</taxon>
        <taxon>asterids</taxon>
        <taxon>campanulids</taxon>
        <taxon>Asterales</taxon>
        <taxon>Asteraceae</taxon>
        <taxon>Asteroideae</taxon>
        <taxon>Heliantheae alliance</taxon>
        <taxon>Madieae</taxon>
        <taxon>Madiinae</taxon>
        <taxon>Deinandra</taxon>
    </lineage>
</organism>
<feature type="region of interest" description="Disordered" evidence="1">
    <location>
        <begin position="1"/>
        <end position="22"/>
    </location>
</feature>
<dbReference type="GO" id="GO:0005737">
    <property type="term" value="C:cytoplasm"/>
    <property type="evidence" value="ECO:0007669"/>
    <property type="project" value="TreeGrafter"/>
</dbReference>
<evidence type="ECO:0000313" key="3">
    <source>
        <dbReference type="Proteomes" id="UP001408789"/>
    </source>
</evidence>
<proteinExistence type="predicted"/>
<dbReference type="EMBL" id="JBCNJP010000014">
    <property type="protein sequence ID" value="KAK9068181.1"/>
    <property type="molecule type" value="Genomic_DNA"/>
</dbReference>
<dbReference type="PANTHER" id="PTHR33912:SF2">
    <property type="entry name" value="PUTATIVE-RELATED"/>
    <property type="match status" value="1"/>
</dbReference>
<sequence>MADESAKSRRQPSRLQRRAPASIQVTPASQWNAAIPLLSPLIVSPDVNRICVVNSENKVVPLPEPEKGPIVYKKWQHPAAPFFYEPAPSMLQSICSGSVDRS</sequence>
<evidence type="ECO:0000313" key="2">
    <source>
        <dbReference type="EMBL" id="KAK9068181.1"/>
    </source>
</evidence>
<feature type="compositionally biased region" description="Basic residues" evidence="1">
    <location>
        <begin position="8"/>
        <end position="17"/>
    </location>
</feature>
<dbReference type="PANTHER" id="PTHR33912">
    <property type="entry name" value="OS01G0939400 PROTEIN"/>
    <property type="match status" value="1"/>
</dbReference>
<protein>
    <submittedName>
        <fullName evidence="2">Uncharacterized protein</fullName>
    </submittedName>
</protein>
<name>A0AAP0D5L7_9ASTR</name>
<accession>A0AAP0D5L7</accession>
<comment type="caution">
    <text evidence="2">The sequence shown here is derived from an EMBL/GenBank/DDBJ whole genome shotgun (WGS) entry which is preliminary data.</text>
</comment>
<dbReference type="AlphaFoldDB" id="A0AAP0D5L7"/>
<dbReference type="Proteomes" id="UP001408789">
    <property type="component" value="Unassembled WGS sequence"/>
</dbReference>
<evidence type="ECO:0000256" key="1">
    <source>
        <dbReference type="SAM" id="MobiDB-lite"/>
    </source>
</evidence>
<dbReference type="GO" id="GO:0005634">
    <property type="term" value="C:nucleus"/>
    <property type="evidence" value="ECO:0007669"/>
    <property type="project" value="TreeGrafter"/>
</dbReference>
<reference evidence="2 3" key="1">
    <citation type="submission" date="2024-04" db="EMBL/GenBank/DDBJ databases">
        <title>The reference genome of an endangered Asteraceae, Deinandra increscens subsp. villosa, native to the Central Coast of California.</title>
        <authorList>
            <person name="Guilliams M."/>
            <person name="Hasenstab-Lehman K."/>
            <person name="Meyer R."/>
            <person name="Mcevoy S."/>
        </authorList>
    </citation>
    <scope>NUCLEOTIDE SEQUENCE [LARGE SCALE GENOMIC DNA]</scope>
    <source>
        <tissue evidence="2">Leaf</tissue>
    </source>
</reference>
<gene>
    <name evidence="2" type="ORF">SSX86_012292</name>
</gene>